<reference evidence="1" key="1">
    <citation type="submission" date="2016-04" db="EMBL/GenBank/DDBJ databases">
        <authorList>
            <person name="Calderon-Fernandez G.M.Sr."/>
        </authorList>
    </citation>
    <scope>NUCLEOTIDE SEQUENCE</scope>
    <source>
        <strain evidence="1">Int1</strain>
        <tissue evidence="1">Integument</tissue>
    </source>
</reference>
<dbReference type="AlphaFoldDB" id="A0A170UM14"/>
<proteinExistence type="predicted"/>
<dbReference type="GO" id="GO:0003676">
    <property type="term" value="F:nucleic acid binding"/>
    <property type="evidence" value="ECO:0007669"/>
    <property type="project" value="InterPro"/>
</dbReference>
<protein>
    <submittedName>
        <fullName evidence="1">Transposable element tcb1 transposase</fullName>
    </submittedName>
</protein>
<reference evidence="1" key="2">
    <citation type="journal article" date="2017" name="J. Med. Entomol.">
        <title>Transcriptome Analysis of the Triatoma infestans (Hemiptera: Reduviidae) Integument.</title>
        <authorList>
            <person name="Calderon-Fernandez G.M."/>
            <person name="Moriconi D.E."/>
            <person name="Dulbecco A.B."/>
            <person name="Juarez M.P."/>
        </authorList>
    </citation>
    <scope>NUCLEOTIDE SEQUENCE</scope>
    <source>
        <strain evidence="1">Int1</strain>
        <tissue evidence="1">Integument</tissue>
    </source>
</reference>
<dbReference type="EMBL" id="GEMB01007418">
    <property type="protein sequence ID" value="JAR95962.1"/>
    <property type="molecule type" value="Transcribed_RNA"/>
</dbReference>
<dbReference type="Gene3D" id="3.30.420.10">
    <property type="entry name" value="Ribonuclease H-like superfamily/Ribonuclease H"/>
    <property type="match status" value="1"/>
</dbReference>
<name>A0A170UM14_TRIIF</name>
<feature type="non-terminal residue" evidence="1">
    <location>
        <position position="1"/>
    </location>
</feature>
<sequence>YHVVWWRVSYGLGRNFFNSSHALGGVNRILNDELYILDIPQKHVVPFAPYIGPNVLLMQDNARPRSALVVQRYLRSWNKYNGMASKDLEHAWDIFEGALES</sequence>
<dbReference type="InterPro" id="IPR036397">
    <property type="entry name" value="RNaseH_sf"/>
</dbReference>
<accession>A0A170UM14</accession>
<evidence type="ECO:0000313" key="1">
    <source>
        <dbReference type="EMBL" id="JAR95962.1"/>
    </source>
</evidence>
<organism evidence="1">
    <name type="scientific">Triatoma infestans</name>
    <name type="common">Assassin bug</name>
    <dbReference type="NCBI Taxonomy" id="30076"/>
    <lineage>
        <taxon>Eukaryota</taxon>
        <taxon>Metazoa</taxon>
        <taxon>Ecdysozoa</taxon>
        <taxon>Arthropoda</taxon>
        <taxon>Hexapoda</taxon>
        <taxon>Insecta</taxon>
        <taxon>Pterygota</taxon>
        <taxon>Neoptera</taxon>
        <taxon>Paraneoptera</taxon>
        <taxon>Hemiptera</taxon>
        <taxon>Heteroptera</taxon>
        <taxon>Panheteroptera</taxon>
        <taxon>Cimicomorpha</taxon>
        <taxon>Reduviidae</taxon>
        <taxon>Triatominae</taxon>
        <taxon>Triatoma</taxon>
    </lineage>
</organism>